<dbReference type="AlphaFoldDB" id="A8N7W5"/>
<evidence type="ECO:0000313" key="2">
    <source>
        <dbReference type="Proteomes" id="UP000001861"/>
    </source>
</evidence>
<evidence type="ECO:0000313" key="1">
    <source>
        <dbReference type="EMBL" id="EAU90985.2"/>
    </source>
</evidence>
<dbReference type="GeneID" id="6007374"/>
<sequence>MTDGRRVIARLPTPLAGPPHLVTASEVATMRFLRERLGLTQIPRVLSCSSRAEETPVGAEHIIMDVADGVSLLSVWDELTMSQKLRVVDQWIKFESVATKAISGGYGSLYYRNDLPPELARDLTVWGKVDEEFVLGPSTVQLGFWEGKHGNPRDLELELDRGPWPDVASYLKSISNCERAWIRKFAKPPPSTGRTYRAPWEAPPHLQIPEEHIHLLNLYDNIVAHLIPTDKRYHRPSLTLRDSHHTNIFLSKDALDRDGSIQISSIIDWQHTAVLPLYLTAFAPQFIQQRLFFPGKPKEEVERENAYLHKAYYMLYNDTKLDTVWASLVNPESPGRHMSEQLPGIAQFCWHGGFATLKLDLITAANHWEELVGPGVPFPHPELCKEDVQKAEEDAVQWAEVEKAIEKVRESVGVYEDGWVSNVPEYEEAIEANDEQRKAWVDSLTEEEKKGLGGVDPADIWLLRP</sequence>
<dbReference type="InterPro" id="IPR051035">
    <property type="entry name" value="Mito_inheritance_9"/>
</dbReference>
<dbReference type="HOGENOM" id="CLU_019189_9_1_1"/>
<organism evidence="1 2">
    <name type="scientific">Coprinopsis cinerea (strain Okayama-7 / 130 / ATCC MYA-4618 / FGSC 9003)</name>
    <name type="common">Inky cap fungus</name>
    <name type="synonym">Hormographiella aspergillata</name>
    <dbReference type="NCBI Taxonomy" id="240176"/>
    <lineage>
        <taxon>Eukaryota</taxon>
        <taxon>Fungi</taxon>
        <taxon>Dikarya</taxon>
        <taxon>Basidiomycota</taxon>
        <taxon>Agaricomycotina</taxon>
        <taxon>Agaricomycetes</taxon>
        <taxon>Agaricomycetidae</taxon>
        <taxon>Agaricales</taxon>
        <taxon>Agaricineae</taxon>
        <taxon>Psathyrellaceae</taxon>
        <taxon>Coprinopsis</taxon>
    </lineage>
</organism>
<dbReference type="OMA" id="GFWEDRY"/>
<keyword evidence="1" id="KW-0808">Transferase</keyword>
<dbReference type="Proteomes" id="UP000001861">
    <property type="component" value="Unassembled WGS sequence"/>
</dbReference>
<dbReference type="KEGG" id="cci:CC1G_02372"/>
<protein>
    <submittedName>
        <fullName evidence="1">Protein kinase subdomain-containing protein PKL/CAK/Fmp29</fullName>
    </submittedName>
</protein>
<dbReference type="RefSeq" id="XP_001830921.2">
    <property type="nucleotide sequence ID" value="XM_001830869.2"/>
</dbReference>
<comment type="caution">
    <text evidence="1">The sequence shown here is derived from an EMBL/GenBank/DDBJ whole genome shotgun (WGS) entry which is preliminary data.</text>
</comment>
<proteinExistence type="predicted"/>
<dbReference type="OrthoDB" id="2968323at2759"/>
<reference evidence="1 2" key="1">
    <citation type="journal article" date="2010" name="Proc. Natl. Acad. Sci. U.S.A.">
        <title>Insights into evolution of multicellular fungi from the assembled chromosomes of the mushroom Coprinopsis cinerea (Coprinus cinereus).</title>
        <authorList>
            <person name="Stajich J.E."/>
            <person name="Wilke S.K."/>
            <person name="Ahren D."/>
            <person name="Au C.H."/>
            <person name="Birren B.W."/>
            <person name="Borodovsky M."/>
            <person name="Burns C."/>
            <person name="Canback B."/>
            <person name="Casselton L.A."/>
            <person name="Cheng C.K."/>
            <person name="Deng J."/>
            <person name="Dietrich F.S."/>
            <person name="Fargo D.C."/>
            <person name="Farman M.L."/>
            <person name="Gathman A.C."/>
            <person name="Goldberg J."/>
            <person name="Guigo R."/>
            <person name="Hoegger P.J."/>
            <person name="Hooker J.B."/>
            <person name="Huggins A."/>
            <person name="James T.Y."/>
            <person name="Kamada T."/>
            <person name="Kilaru S."/>
            <person name="Kodira C."/>
            <person name="Kues U."/>
            <person name="Kupfer D."/>
            <person name="Kwan H.S."/>
            <person name="Lomsadze A."/>
            <person name="Li W."/>
            <person name="Lilly W.W."/>
            <person name="Ma L.J."/>
            <person name="Mackey A.J."/>
            <person name="Manning G."/>
            <person name="Martin F."/>
            <person name="Muraguchi H."/>
            <person name="Natvig D.O."/>
            <person name="Palmerini H."/>
            <person name="Ramesh M.A."/>
            <person name="Rehmeyer C.J."/>
            <person name="Roe B.A."/>
            <person name="Shenoy N."/>
            <person name="Stanke M."/>
            <person name="Ter-Hovhannisyan V."/>
            <person name="Tunlid A."/>
            <person name="Velagapudi R."/>
            <person name="Vision T.J."/>
            <person name="Zeng Q."/>
            <person name="Zolan M.E."/>
            <person name="Pukkila P.J."/>
        </authorList>
    </citation>
    <scope>NUCLEOTIDE SEQUENCE [LARGE SCALE GENOMIC DNA]</scope>
    <source>
        <strain evidence="2">Okayama-7 / 130 / ATCC MYA-4618 / FGSC 9003</strain>
    </source>
</reference>
<keyword evidence="1" id="KW-0418">Kinase</keyword>
<dbReference type="InterPro" id="IPR011009">
    <property type="entry name" value="Kinase-like_dom_sf"/>
</dbReference>
<dbReference type="STRING" id="240176.A8N7W5"/>
<dbReference type="EMBL" id="AACS02000003">
    <property type="protein sequence ID" value="EAU90985.2"/>
    <property type="molecule type" value="Genomic_DNA"/>
</dbReference>
<name>A8N7W5_COPC7</name>
<dbReference type="PANTHER" id="PTHR36091">
    <property type="entry name" value="ALTERED INHERITANCE OF MITOCHONDRIA PROTEIN 9, MITOCHONDRIAL"/>
    <property type="match status" value="1"/>
</dbReference>
<dbReference type="GO" id="GO:0005739">
    <property type="term" value="C:mitochondrion"/>
    <property type="evidence" value="ECO:0007669"/>
    <property type="project" value="TreeGrafter"/>
</dbReference>
<gene>
    <name evidence="1" type="ORF">CC1G_02372</name>
</gene>
<keyword evidence="2" id="KW-1185">Reference proteome</keyword>
<dbReference type="PANTHER" id="PTHR36091:SF2">
    <property type="entry name" value="AMINOGLYCOSIDE PHOSPHOTRANSFERASE DOMAIN-CONTAINING PROTEIN"/>
    <property type="match status" value="1"/>
</dbReference>
<dbReference type="eggNOG" id="ENOG502S9KK">
    <property type="taxonomic scope" value="Eukaryota"/>
</dbReference>
<dbReference type="SUPFAM" id="SSF56112">
    <property type="entry name" value="Protein kinase-like (PK-like)"/>
    <property type="match status" value="1"/>
</dbReference>
<accession>A8N7W5</accession>
<dbReference type="GO" id="GO:0016301">
    <property type="term" value="F:kinase activity"/>
    <property type="evidence" value="ECO:0007669"/>
    <property type="project" value="UniProtKB-KW"/>
</dbReference>
<dbReference type="InParanoid" id="A8N7W5"/>
<dbReference type="VEuPathDB" id="FungiDB:CC1G_02372"/>